<dbReference type="AlphaFoldDB" id="A0AAV0XY89"/>
<dbReference type="Proteomes" id="UP001160148">
    <property type="component" value="Unassembled WGS sequence"/>
</dbReference>
<evidence type="ECO:0000256" key="12">
    <source>
        <dbReference type="PROSITE-ProRule" id="PRU00309"/>
    </source>
</evidence>
<keyword evidence="16" id="KW-1185">Reference proteome</keyword>
<evidence type="ECO:0000256" key="1">
    <source>
        <dbReference type="ARBA" id="ARBA00004642"/>
    </source>
</evidence>
<dbReference type="PANTHER" id="PTHR46600:SF1">
    <property type="entry name" value="THAP DOMAIN-CONTAINING PROTEIN 1"/>
    <property type="match status" value="1"/>
</dbReference>
<feature type="coiled-coil region" evidence="13">
    <location>
        <begin position="230"/>
        <end position="257"/>
    </location>
</feature>
<keyword evidence="6" id="KW-0805">Transcription regulation</keyword>
<evidence type="ECO:0000256" key="7">
    <source>
        <dbReference type="ARBA" id="ARBA00023054"/>
    </source>
</evidence>
<dbReference type="SUPFAM" id="SSF57716">
    <property type="entry name" value="Glucocorticoid receptor-like (DNA-binding domain)"/>
    <property type="match status" value="1"/>
</dbReference>
<evidence type="ECO:0000256" key="6">
    <source>
        <dbReference type="ARBA" id="ARBA00023015"/>
    </source>
</evidence>
<organism evidence="15 16">
    <name type="scientific">Macrosiphum euphorbiae</name>
    <name type="common">potato aphid</name>
    <dbReference type="NCBI Taxonomy" id="13131"/>
    <lineage>
        <taxon>Eukaryota</taxon>
        <taxon>Metazoa</taxon>
        <taxon>Ecdysozoa</taxon>
        <taxon>Arthropoda</taxon>
        <taxon>Hexapoda</taxon>
        <taxon>Insecta</taxon>
        <taxon>Pterygota</taxon>
        <taxon>Neoptera</taxon>
        <taxon>Paraneoptera</taxon>
        <taxon>Hemiptera</taxon>
        <taxon>Sternorrhyncha</taxon>
        <taxon>Aphidomorpha</taxon>
        <taxon>Aphidoidea</taxon>
        <taxon>Aphididae</taxon>
        <taxon>Macrosiphini</taxon>
        <taxon>Macrosiphum</taxon>
    </lineage>
</organism>
<comment type="similarity">
    <text evidence="2">Belongs to the THAP1 family.</text>
</comment>
<comment type="subcellular location">
    <subcellularLocation>
        <location evidence="1">Nucleus</location>
        <location evidence="1">Nucleoplasm</location>
    </subcellularLocation>
</comment>
<evidence type="ECO:0000259" key="14">
    <source>
        <dbReference type="PROSITE" id="PS50950"/>
    </source>
</evidence>
<gene>
    <name evidence="15" type="ORF">MEUPH1_LOCUS27257</name>
</gene>
<proteinExistence type="inferred from homology"/>
<protein>
    <recommendedName>
        <fullName evidence="14">THAP-type domain-containing protein</fullName>
    </recommendedName>
</protein>
<dbReference type="GO" id="GO:0008270">
    <property type="term" value="F:zinc ion binding"/>
    <property type="evidence" value="ECO:0007669"/>
    <property type="project" value="UniProtKB-KW"/>
</dbReference>
<keyword evidence="4 12" id="KW-0863">Zinc-finger</keyword>
<dbReference type="InterPro" id="IPR026516">
    <property type="entry name" value="THAP1/10"/>
</dbReference>
<dbReference type="PROSITE" id="PS50950">
    <property type="entry name" value="ZF_THAP"/>
    <property type="match status" value="1"/>
</dbReference>
<comment type="caution">
    <text evidence="15">The sequence shown here is derived from an EMBL/GenBank/DDBJ whole genome shotgun (WGS) entry which is preliminary data.</text>
</comment>
<keyword evidence="8 12" id="KW-0238">DNA-binding</keyword>
<accession>A0AAV0XY89</accession>
<name>A0AAV0XY89_9HEMI</name>
<dbReference type="GO" id="GO:0043565">
    <property type="term" value="F:sequence-specific DNA binding"/>
    <property type="evidence" value="ECO:0007669"/>
    <property type="project" value="InterPro"/>
</dbReference>
<evidence type="ECO:0000256" key="4">
    <source>
        <dbReference type="ARBA" id="ARBA00022771"/>
    </source>
</evidence>
<evidence type="ECO:0000313" key="15">
    <source>
        <dbReference type="EMBL" id="CAI6373515.1"/>
    </source>
</evidence>
<dbReference type="EMBL" id="CARXXK010001098">
    <property type="protein sequence ID" value="CAI6373515.1"/>
    <property type="molecule type" value="Genomic_DNA"/>
</dbReference>
<keyword evidence="7 13" id="KW-0175">Coiled coil</keyword>
<dbReference type="GO" id="GO:0005654">
    <property type="term" value="C:nucleoplasm"/>
    <property type="evidence" value="ECO:0007669"/>
    <property type="project" value="UniProtKB-SubCell"/>
</dbReference>
<feature type="domain" description="THAP-type" evidence="14">
    <location>
        <begin position="1"/>
        <end position="104"/>
    </location>
</feature>
<dbReference type="InterPro" id="IPR006612">
    <property type="entry name" value="THAP_Znf"/>
</dbReference>
<evidence type="ECO:0000256" key="9">
    <source>
        <dbReference type="ARBA" id="ARBA00023163"/>
    </source>
</evidence>
<evidence type="ECO:0000256" key="10">
    <source>
        <dbReference type="ARBA" id="ARBA00023242"/>
    </source>
</evidence>
<evidence type="ECO:0000313" key="16">
    <source>
        <dbReference type="Proteomes" id="UP001160148"/>
    </source>
</evidence>
<dbReference type="PANTHER" id="PTHR46600">
    <property type="entry name" value="THAP DOMAIN-CONTAINING"/>
    <property type="match status" value="1"/>
</dbReference>
<evidence type="ECO:0000256" key="8">
    <source>
        <dbReference type="ARBA" id="ARBA00023125"/>
    </source>
</evidence>
<evidence type="ECO:0000256" key="3">
    <source>
        <dbReference type="ARBA" id="ARBA00022723"/>
    </source>
</evidence>
<evidence type="ECO:0000256" key="13">
    <source>
        <dbReference type="SAM" id="Coils"/>
    </source>
</evidence>
<dbReference type="Pfam" id="PF05485">
    <property type="entry name" value="THAP"/>
    <property type="match status" value="1"/>
</dbReference>
<keyword evidence="11" id="KW-0131">Cell cycle</keyword>
<sequence length="308" mass="35777">MSRNCFVPSRKELYPCNRSTNKLLGIRNKTLFEEPKDPKVLTQWIKAIPRSVRNLRPRIDCVCEKHFDETSLIKYFETKMADGSIKKIEKDRILLKENAVPSLFPDLPFYLSSKTKNGKQPDKIENQLKKTILPDATFITKIKDDLIIGWLNNDNDTMFKKIIIYKSNLKIQVFVMLNVEGVMQTATDLGDIEQIIAIVNNLQAYLQLISTIRHRERKQKLKKLKTIGRVKNITRKNRRLNNNVLKLKKKVGLLKQKCATASATVIENELLNFPESQQEAVRACFEAAILKDPKGNRYSINWIYDWLK</sequence>
<evidence type="ECO:0000256" key="2">
    <source>
        <dbReference type="ARBA" id="ARBA00006177"/>
    </source>
</evidence>
<keyword evidence="3" id="KW-0479">Metal-binding</keyword>
<keyword evidence="9" id="KW-0804">Transcription</keyword>
<keyword evidence="5" id="KW-0862">Zinc</keyword>
<evidence type="ECO:0000256" key="5">
    <source>
        <dbReference type="ARBA" id="ARBA00022833"/>
    </source>
</evidence>
<evidence type="ECO:0000256" key="11">
    <source>
        <dbReference type="ARBA" id="ARBA00023306"/>
    </source>
</evidence>
<keyword evidence="10" id="KW-0539">Nucleus</keyword>
<reference evidence="15 16" key="1">
    <citation type="submission" date="2023-01" db="EMBL/GenBank/DDBJ databases">
        <authorList>
            <person name="Whitehead M."/>
        </authorList>
    </citation>
    <scope>NUCLEOTIDE SEQUENCE [LARGE SCALE GENOMIC DNA]</scope>
</reference>